<sequence length="223" mass="24330">MSETNESAPERVRVYLLDDHEVVRRGIRELLESEPGIEVVGESGLAQEAARRLPALRPDVAILDARLPDGSGIDVCRDVRSQDPSIKALILTSYDDDEALFAAIMAGAAGYVLKQVRGTDLVDMVRRVAAGQSTLDPSVTATVLERIRTGPPVDSELEALTDQERRILDLIGEGLTNRQIAGRLFLAEKTVKNYVSSLLAKLGLASRTQAAIFALKHPHPRRD</sequence>
<keyword evidence="2" id="KW-0805">Transcription regulation</keyword>
<dbReference type="SMART" id="SM00421">
    <property type="entry name" value="HTH_LUXR"/>
    <property type="match status" value="1"/>
</dbReference>
<dbReference type="InterPro" id="IPR039420">
    <property type="entry name" value="WalR-like"/>
</dbReference>
<dbReference type="CDD" id="cd06170">
    <property type="entry name" value="LuxR_C_like"/>
    <property type="match status" value="1"/>
</dbReference>
<keyword evidence="3" id="KW-0238">DNA-binding</keyword>
<dbReference type="Pfam" id="PF00072">
    <property type="entry name" value="Response_reg"/>
    <property type="match status" value="1"/>
</dbReference>
<dbReference type="InterPro" id="IPR011006">
    <property type="entry name" value="CheY-like_superfamily"/>
</dbReference>
<feature type="modified residue" description="4-aspartylphosphate" evidence="5">
    <location>
        <position position="64"/>
    </location>
</feature>
<keyword evidence="4" id="KW-0804">Transcription</keyword>
<dbReference type="InterPro" id="IPR058245">
    <property type="entry name" value="NreC/VraR/RcsB-like_REC"/>
</dbReference>
<dbReference type="PANTHER" id="PTHR43214:SF24">
    <property type="entry name" value="TRANSCRIPTIONAL REGULATORY PROTEIN NARL-RELATED"/>
    <property type="match status" value="1"/>
</dbReference>
<dbReference type="PANTHER" id="PTHR43214">
    <property type="entry name" value="TWO-COMPONENT RESPONSE REGULATOR"/>
    <property type="match status" value="1"/>
</dbReference>
<dbReference type="EMBL" id="JBHUEE010000006">
    <property type="protein sequence ID" value="MFD1718674.1"/>
    <property type="molecule type" value="Genomic_DNA"/>
</dbReference>
<evidence type="ECO:0000256" key="3">
    <source>
        <dbReference type="ARBA" id="ARBA00023125"/>
    </source>
</evidence>
<dbReference type="SUPFAM" id="SSF52172">
    <property type="entry name" value="CheY-like"/>
    <property type="match status" value="1"/>
</dbReference>
<reference evidence="9" key="1">
    <citation type="journal article" date="2019" name="Int. J. Syst. Evol. Microbiol.">
        <title>The Global Catalogue of Microorganisms (GCM) 10K type strain sequencing project: providing services to taxonomists for standard genome sequencing and annotation.</title>
        <authorList>
            <consortium name="The Broad Institute Genomics Platform"/>
            <consortium name="The Broad Institute Genome Sequencing Center for Infectious Disease"/>
            <person name="Wu L."/>
            <person name="Ma J."/>
        </authorList>
    </citation>
    <scope>NUCLEOTIDE SEQUENCE [LARGE SCALE GENOMIC DNA]</scope>
    <source>
        <strain evidence="9">JCM 17130</strain>
    </source>
</reference>
<dbReference type="InterPro" id="IPR001789">
    <property type="entry name" value="Sig_transdc_resp-reg_receiver"/>
</dbReference>
<dbReference type="Gene3D" id="3.40.50.2300">
    <property type="match status" value="1"/>
</dbReference>
<evidence type="ECO:0000313" key="8">
    <source>
        <dbReference type="EMBL" id="MFD1718674.1"/>
    </source>
</evidence>
<dbReference type="InterPro" id="IPR000792">
    <property type="entry name" value="Tscrpt_reg_LuxR_C"/>
</dbReference>
<evidence type="ECO:0000256" key="5">
    <source>
        <dbReference type="PROSITE-ProRule" id="PRU00169"/>
    </source>
</evidence>
<keyword evidence="1 5" id="KW-0597">Phosphoprotein</keyword>
<accession>A0ABW4L747</accession>
<feature type="domain" description="Response regulatory" evidence="7">
    <location>
        <begin position="13"/>
        <end position="129"/>
    </location>
</feature>
<gene>
    <name evidence="8" type="ORF">ACFSE6_12570</name>
</gene>
<dbReference type="PRINTS" id="PR00038">
    <property type="entry name" value="HTHLUXR"/>
</dbReference>
<dbReference type="Proteomes" id="UP001597277">
    <property type="component" value="Unassembled WGS sequence"/>
</dbReference>
<feature type="domain" description="HTH luxR-type" evidence="6">
    <location>
        <begin position="153"/>
        <end position="218"/>
    </location>
</feature>
<dbReference type="CDD" id="cd17535">
    <property type="entry name" value="REC_NarL-like"/>
    <property type="match status" value="1"/>
</dbReference>
<evidence type="ECO:0000259" key="6">
    <source>
        <dbReference type="PROSITE" id="PS50043"/>
    </source>
</evidence>
<organism evidence="8 9">
    <name type="scientific">Georgenia deserti</name>
    <dbReference type="NCBI Taxonomy" id="2093781"/>
    <lineage>
        <taxon>Bacteria</taxon>
        <taxon>Bacillati</taxon>
        <taxon>Actinomycetota</taxon>
        <taxon>Actinomycetes</taxon>
        <taxon>Micrococcales</taxon>
        <taxon>Bogoriellaceae</taxon>
        <taxon>Georgenia</taxon>
    </lineage>
</organism>
<evidence type="ECO:0000256" key="1">
    <source>
        <dbReference type="ARBA" id="ARBA00022553"/>
    </source>
</evidence>
<dbReference type="PROSITE" id="PS50043">
    <property type="entry name" value="HTH_LUXR_2"/>
    <property type="match status" value="1"/>
</dbReference>
<evidence type="ECO:0000259" key="7">
    <source>
        <dbReference type="PROSITE" id="PS50110"/>
    </source>
</evidence>
<evidence type="ECO:0000256" key="4">
    <source>
        <dbReference type="ARBA" id="ARBA00023163"/>
    </source>
</evidence>
<proteinExistence type="predicted"/>
<evidence type="ECO:0000313" key="9">
    <source>
        <dbReference type="Proteomes" id="UP001597277"/>
    </source>
</evidence>
<dbReference type="SUPFAM" id="SSF46894">
    <property type="entry name" value="C-terminal effector domain of the bipartite response regulators"/>
    <property type="match status" value="1"/>
</dbReference>
<dbReference type="RefSeq" id="WP_388007425.1">
    <property type="nucleotide sequence ID" value="NZ_JBHUEE010000006.1"/>
</dbReference>
<protein>
    <submittedName>
        <fullName evidence="8">Response regulator</fullName>
    </submittedName>
</protein>
<comment type="caution">
    <text evidence="8">The sequence shown here is derived from an EMBL/GenBank/DDBJ whole genome shotgun (WGS) entry which is preliminary data.</text>
</comment>
<dbReference type="PROSITE" id="PS00622">
    <property type="entry name" value="HTH_LUXR_1"/>
    <property type="match status" value="1"/>
</dbReference>
<dbReference type="Pfam" id="PF00196">
    <property type="entry name" value="GerE"/>
    <property type="match status" value="1"/>
</dbReference>
<dbReference type="PROSITE" id="PS50110">
    <property type="entry name" value="RESPONSE_REGULATORY"/>
    <property type="match status" value="1"/>
</dbReference>
<name>A0ABW4L747_9MICO</name>
<evidence type="ECO:0000256" key="2">
    <source>
        <dbReference type="ARBA" id="ARBA00023015"/>
    </source>
</evidence>
<dbReference type="SMART" id="SM00448">
    <property type="entry name" value="REC"/>
    <property type="match status" value="1"/>
</dbReference>
<dbReference type="InterPro" id="IPR016032">
    <property type="entry name" value="Sig_transdc_resp-reg_C-effctor"/>
</dbReference>
<keyword evidence="9" id="KW-1185">Reference proteome</keyword>